<keyword evidence="3" id="KW-1185">Reference proteome</keyword>
<dbReference type="InterPro" id="IPR027417">
    <property type="entry name" value="P-loop_NTPase"/>
</dbReference>
<dbReference type="GO" id="GO:0005524">
    <property type="term" value="F:ATP binding"/>
    <property type="evidence" value="ECO:0007669"/>
    <property type="project" value="InterPro"/>
</dbReference>
<dbReference type="AlphaFoldDB" id="A0A315UQ89"/>
<reference evidence="2 3" key="1">
    <citation type="journal article" date="2018" name="G3 (Bethesda)">
        <title>A High-Quality Reference Genome for the Invasive Mosquitofish Gambusia affinis Using a Chicago Library.</title>
        <authorList>
            <person name="Hoffberg S.L."/>
            <person name="Troendle N.J."/>
            <person name="Glenn T.C."/>
            <person name="Mahmud O."/>
            <person name="Louha S."/>
            <person name="Chalopin D."/>
            <person name="Bennetzen J.L."/>
            <person name="Mauricio R."/>
        </authorList>
    </citation>
    <scope>NUCLEOTIDE SEQUENCE [LARGE SCALE GENOMIC DNA]</scope>
    <source>
        <strain evidence="2">NE01/NJP1002.9</strain>
        <tissue evidence="2">Muscle</tissue>
    </source>
</reference>
<feature type="domain" description="ATPase dynein-related AAA" evidence="1">
    <location>
        <begin position="433"/>
        <end position="536"/>
    </location>
</feature>
<dbReference type="InterPro" id="IPR039891">
    <property type="entry name" value="VWA8"/>
</dbReference>
<dbReference type="GO" id="GO:0005737">
    <property type="term" value="C:cytoplasm"/>
    <property type="evidence" value="ECO:0007669"/>
    <property type="project" value="TreeGrafter"/>
</dbReference>
<gene>
    <name evidence="2" type="ORF">CCH79_00017122</name>
</gene>
<dbReference type="FunFam" id="3.40.50.300:FF:000587">
    <property type="entry name" value="von Willebrand factor A domain containing 8"/>
    <property type="match status" value="1"/>
</dbReference>
<protein>
    <recommendedName>
        <fullName evidence="1">ATPase dynein-related AAA domain-containing protein</fullName>
    </recommendedName>
</protein>
<evidence type="ECO:0000259" key="1">
    <source>
        <dbReference type="Pfam" id="PF07728"/>
    </source>
</evidence>
<evidence type="ECO:0000313" key="2">
    <source>
        <dbReference type="EMBL" id="PWA13749.1"/>
    </source>
</evidence>
<dbReference type="EMBL" id="NHOQ01002941">
    <property type="protein sequence ID" value="PWA13749.1"/>
    <property type="molecule type" value="Genomic_DNA"/>
</dbReference>
<proteinExistence type="predicted"/>
<dbReference type="Pfam" id="PF07728">
    <property type="entry name" value="AAA_5"/>
    <property type="match status" value="2"/>
</dbReference>
<feature type="domain" description="ATPase dynein-related AAA" evidence="1">
    <location>
        <begin position="97"/>
        <end position="253"/>
    </location>
</feature>
<dbReference type="GO" id="GO:0016887">
    <property type="term" value="F:ATP hydrolysis activity"/>
    <property type="evidence" value="ECO:0007669"/>
    <property type="project" value="InterPro"/>
</dbReference>
<dbReference type="PANTHER" id="PTHR21610">
    <property type="entry name" value="VON WILLEBRAND FACTOR A DOMAIN-CONTAINING PROTEIN 8"/>
    <property type="match status" value="1"/>
</dbReference>
<dbReference type="Proteomes" id="UP000250572">
    <property type="component" value="Unassembled WGS sequence"/>
</dbReference>
<organism evidence="2 3">
    <name type="scientific">Gambusia affinis</name>
    <name type="common">Western mosquitofish</name>
    <name type="synonym">Heterandria affinis</name>
    <dbReference type="NCBI Taxonomy" id="33528"/>
    <lineage>
        <taxon>Eukaryota</taxon>
        <taxon>Metazoa</taxon>
        <taxon>Chordata</taxon>
        <taxon>Craniata</taxon>
        <taxon>Vertebrata</taxon>
        <taxon>Euteleostomi</taxon>
        <taxon>Actinopterygii</taxon>
        <taxon>Neopterygii</taxon>
        <taxon>Teleostei</taxon>
        <taxon>Neoteleostei</taxon>
        <taxon>Acanthomorphata</taxon>
        <taxon>Ovalentaria</taxon>
        <taxon>Atherinomorphae</taxon>
        <taxon>Cyprinodontiformes</taxon>
        <taxon>Poeciliidae</taxon>
        <taxon>Poeciliinae</taxon>
        <taxon>Gambusia</taxon>
    </lineage>
</organism>
<dbReference type="Gene3D" id="3.40.50.300">
    <property type="entry name" value="P-loop containing nucleotide triphosphate hydrolases"/>
    <property type="match status" value="2"/>
</dbReference>
<name>A0A315UQ89_GAMAF</name>
<accession>A0A315UQ89</accession>
<dbReference type="PANTHER" id="PTHR21610:SF9">
    <property type="entry name" value="VON WILLEBRAND FACTOR A DOMAIN-CONTAINING PROTEIN 8"/>
    <property type="match status" value="1"/>
</dbReference>
<sequence length="622" mass="70035">MHYQLLRGGTTAAVAARRVRNILGSVLGRDGWMWRFHEVKLVSTSSGDTVTIGEISYKLKTPQNPELVPLKYLSDSVPQTVAQHLRWIMQKDLLGQDVFLIGPPGPLRRSIAMQYLELTRREVEYVALSRDTTETDLKQRREIRSGTAFYIDQCAVRAATQGRVLVLEGLEKAERNVLPVLNNLLENREMQLEDGRFLMSAERYDKLLQEHTKEELDSWKIVRVSEDFRVIALGLPVPKYKGNPLDPPLRSRFQARDIYYLPFKDQLELLYSVGPNVAAERVSQLLSLATTLCSQESSSLGLPDFPVDNLVSALHVLNTFPMLSSQQLVQRLYPYKSILGKDGHTAVESVLSRFELLDGRRQAAPSNVLSVSSSSDREGHAEVTVQAADKEVTFQVPAGSKELRPPNSSLTFINTPSHSQLLAEMMQSHMVKDLCLIGAKGCGKSVIAREFAEMLGYSIEPVMLYQSPFLNPSDLCYLSLSFQDMTARDLLQQRYTLPNGDTAWRPSPLVTAAMEGKLLILDGIHRVNLGTLAVLSRYSFVYFPIMLKESAVRSISSLCSVLSGRLLHDRELDLYDGTRLLRWDRYQALKEQLQFSDQQLEERCAQTPTDRLAAEKVDPLGF</sequence>
<dbReference type="SUPFAM" id="SSF52540">
    <property type="entry name" value="P-loop containing nucleoside triphosphate hydrolases"/>
    <property type="match status" value="2"/>
</dbReference>
<dbReference type="InterPro" id="IPR011704">
    <property type="entry name" value="ATPase_dyneun-rel_AAA"/>
</dbReference>
<comment type="caution">
    <text evidence="2">The sequence shown here is derived from an EMBL/GenBank/DDBJ whole genome shotgun (WGS) entry which is preliminary data.</text>
</comment>
<evidence type="ECO:0000313" key="3">
    <source>
        <dbReference type="Proteomes" id="UP000250572"/>
    </source>
</evidence>